<protein>
    <submittedName>
        <fullName evidence="1">Glycogen debranching enzyme GlgX</fullName>
    </submittedName>
</protein>
<dbReference type="Gene3D" id="2.60.40.1180">
    <property type="entry name" value="Golgi alpha-mannosidase II"/>
    <property type="match status" value="1"/>
</dbReference>
<comment type="caution">
    <text evidence="1">The sequence shown here is derived from an EMBL/GenBank/DDBJ whole genome shotgun (WGS) entry which is preliminary data.</text>
</comment>
<reference evidence="1 2" key="1">
    <citation type="submission" date="2016-12" db="EMBL/GenBank/DDBJ databases">
        <title>Analysis of the Molecular Diversity Among Cronobacter Species Isolated from Filth Flies Using a Pan Genomic DNA Microarray.</title>
        <authorList>
            <person name="Pava-Ripoll M."/>
            <person name="Tall B."/>
            <person name="Farber J."/>
            <person name="Fanning S."/>
            <person name="Lehner A."/>
            <person name="Stephan R."/>
            <person name="Pagotto F."/>
            <person name="Iverson C."/>
            <person name="Ziobro G."/>
            <person name="Miller A."/>
            <person name="Pearson R."/>
            <person name="Yan Q."/>
            <person name="Kim M."/>
            <person name="Jeong S."/>
            <person name="Park J."/>
            <person name="Jun S."/>
            <person name="Choi H."/>
            <person name="Chung T."/>
            <person name="Yoo Y."/>
            <person name="Park E."/>
            <person name="Hwang S."/>
            <person name="Lee B."/>
            <person name="Sathyamoorthy V."/>
            <person name="Carter L."/>
            <person name="Mammel M."/>
            <person name="Jackson S."/>
            <person name="Kothary M."/>
            <person name="Patel I."/>
            <person name="Grim C."/>
            <person name="Gopinath G."/>
            <person name="Gangiredla J."/>
            <person name="Chase H."/>
        </authorList>
    </citation>
    <scope>NUCLEOTIDE SEQUENCE [LARGE SCALE GENOMIC DNA]</scope>
    <source>
        <strain evidence="1 2">MOD1-Md1s</strain>
    </source>
</reference>
<dbReference type="AlphaFoldDB" id="A0A2T7AJW2"/>
<accession>A0A2T7AJW2</accession>
<sequence>LLRRENWRDGMVIEWFNAGGGYQQPEQWDEGSTLGVYIGRPDLETEEGIWHDVLMLFNPFEGNVPFRIPQFGEGGWVLELTTSDTANEGVVITKEKDFELEGRSIALFRRP</sequence>
<dbReference type="InterPro" id="IPR013780">
    <property type="entry name" value="Glyco_hydro_b"/>
</dbReference>
<name>A0A2T7AJW2_9ENTR</name>
<organism evidence="1 2">
    <name type="scientific">Cronobacter muytjensii</name>
    <dbReference type="NCBI Taxonomy" id="413501"/>
    <lineage>
        <taxon>Bacteria</taxon>
        <taxon>Pseudomonadati</taxon>
        <taxon>Pseudomonadota</taxon>
        <taxon>Gammaproteobacteria</taxon>
        <taxon>Enterobacterales</taxon>
        <taxon>Enterobacteriaceae</taxon>
        <taxon>Cronobacter</taxon>
    </lineage>
</organism>
<dbReference type="EMBL" id="MSAE01000052">
    <property type="protein sequence ID" value="PUX08590.1"/>
    <property type="molecule type" value="Genomic_DNA"/>
</dbReference>
<feature type="non-terminal residue" evidence="1">
    <location>
        <position position="1"/>
    </location>
</feature>
<dbReference type="Proteomes" id="UP000244378">
    <property type="component" value="Unassembled WGS sequence"/>
</dbReference>
<evidence type="ECO:0000313" key="2">
    <source>
        <dbReference type="Proteomes" id="UP000244378"/>
    </source>
</evidence>
<dbReference type="SUPFAM" id="SSF51011">
    <property type="entry name" value="Glycosyl hydrolase domain"/>
    <property type="match status" value="1"/>
</dbReference>
<gene>
    <name evidence="1" type="ORF">AUN14_19765</name>
</gene>
<proteinExistence type="predicted"/>
<evidence type="ECO:0000313" key="1">
    <source>
        <dbReference type="EMBL" id="PUX08590.1"/>
    </source>
</evidence>